<dbReference type="RefSeq" id="WP_088397247.1">
    <property type="nucleotide sequence ID" value="NZ_MXPU01000041.1"/>
</dbReference>
<reference evidence="3 4" key="1">
    <citation type="submission" date="2017-03" db="EMBL/GenBank/DDBJ databases">
        <title>Genome of strain Rhizobium sp. CNPSo 668.</title>
        <authorList>
            <person name="Ribeiro R."/>
        </authorList>
    </citation>
    <scope>NUCLEOTIDE SEQUENCE [LARGE SCALE GENOMIC DNA]</scope>
    <source>
        <strain evidence="3 4">CNPSo 668</strain>
    </source>
</reference>
<evidence type="ECO:0000259" key="1">
    <source>
        <dbReference type="Pfam" id="PF00557"/>
    </source>
</evidence>
<dbReference type="AlphaFoldDB" id="A0A246DKN8"/>
<dbReference type="SUPFAM" id="SSF53092">
    <property type="entry name" value="Creatinase/prolidase N-terminal domain"/>
    <property type="match status" value="1"/>
</dbReference>
<dbReference type="Gene3D" id="3.90.230.10">
    <property type="entry name" value="Creatinase/methionine aminopeptidase superfamily"/>
    <property type="match status" value="1"/>
</dbReference>
<name>A0A246DKN8_9HYPH</name>
<dbReference type="PANTHER" id="PTHR46112">
    <property type="entry name" value="AMINOPEPTIDASE"/>
    <property type="match status" value="1"/>
</dbReference>
<dbReference type="Proteomes" id="UP000197269">
    <property type="component" value="Unassembled WGS sequence"/>
</dbReference>
<dbReference type="CDD" id="cd01066">
    <property type="entry name" value="APP_MetAP"/>
    <property type="match status" value="1"/>
</dbReference>
<evidence type="ECO:0000259" key="2">
    <source>
        <dbReference type="Pfam" id="PF01321"/>
    </source>
</evidence>
<dbReference type="Pfam" id="PF00557">
    <property type="entry name" value="Peptidase_M24"/>
    <property type="match status" value="1"/>
</dbReference>
<comment type="caution">
    <text evidence="3">The sequence shown here is derived from an EMBL/GenBank/DDBJ whole genome shotgun (WGS) entry which is preliminary data.</text>
</comment>
<evidence type="ECO:0000313" key="4">
    <source>
        <dbReference type="Proteomes" id="UP000197269"/>
    </source>
</evidence>
<dbReference type="Pfam" id="PF01321">
    <property type="entry name" value="Creatinase_N"/>
    <property type="match status" value="1"/>
</dbReference>
<dbReference type="SUPFAM" id="SSF55920">
    <property type="entry name" value="Creatinase/aminopeptidase"/>
    <property type="match status" value="1"/>
</dbReference>
<dbReference type="EMBL" id="MXPU01000041">
    <property type="protein sequence ID" value="OWO89563.1"/>
    <property type="molecule type" value="Genomic_DNA"/>
</dbReference>
<proteinExistence type="predicted"/>
<protein>
    <recommendedName>
        <fullName evidence="5">Creatininase</fullName>
    </recommendedName>
</protein>
<gene>
    <name evidence="3" type="ORF">B5E41_30245</name>
</gene>
<feature type="domain" description="Creatinase N-terminal" evidence="2">
    <location>
        <begin position="19"/>
        <end position="153"/>
    </location>
</feature>
<organism evidence="3 4">
    <name type="scientific">Rhizobium esperanzae</name>
    <dbReference type="NCBI Taxonomy" id="1967781"/>
    <lineage>
        <taxon>Bacteria</taxon>
        <taxon>Pseudomonadati</taxon>
        <taxon>Pseudomonadota</taxon>
        <taxon>Alphaproteobacteria</taxon>
        <taxon>Hyphomicrobiales</taxon>
        <taxon>Rhizobiaceae</taxon>
        <taxon>Rhizobium/Agrobacterium group</taxon>
        <taxon>Rhizobium</taxon>
    </lineage>
</organism>
<dbReference type="InterPro" id="IPR000994">
    <property type="entry name" value="Pept_M24"/>
</dbReference>
<sequence length="380" mass="42302">MSQASLFPPRFPAEEYRTRLATLRKVMADRNIDLLIVDQFEHINYFAGYWSTAAMYHALLIPLDNEPIAVIRTLDATVFEESSWLKDCVTFRDDQNSVRIVAETIITRGYGTSSIGLELDSNFLTVNRANEVRALLPGAKFVDFSAVMWEMRQSKSPLELTYLEVAAGICDRATAAAFDVARAGVNEREVFAAMTSEAWRSGADSGLGLSAVMSSGPRSTMLHASLGNRTLTEGDIVHVEPLPSFRGYSARMQRPKSIGVPTDEQMRTAETMIGIQNEQYRAMKPGEDARQVDRIVREGLLATGLRDTYANITGYTLGLVSIPRISDFTRVFHPGSAWKLQQNQTFHMYTSAGGMSFSETIVVTHEGGKRLTKTDRRLFC</sequence>
<dbReference type="PANTHER" id="PTHR46112:SF2">
    <property type="entry name" value="XAA-PRO AMINOPEPTIDASE P-RELATED"/>
    <property type="match status" value="1"/>
</dbReference>
<evidence type="ECO:0008006" key="5">
    <source>
        <dbReference type="Google" id="ProtNLM"/>
    </source>
</evidence>
<evidence type="ECO:0000313" key="3">
    <source>
        <dbReference type="EMBL" id="OWO89563.1"/>
    </source>
</evidence>
<dbReference type="InterPro" id="IPR029149">
    <property type="entry name" value="Creatin/AminoP/Spt16_N"/>
</dbReference>
<dbReference type="InterPro" id="IPR036005">
    <property type="entry name" value="Creatinase/aminopeptidase-like"/>
</dbReference>
<dbReference type="Gene3D" id="3.40.350.10">
    <property type="entry name" value="Creatinase/prolidase N-terminal domain"/>
    <property type="match status" value="1"/>
</dbReference>
<feature type="domain" description="Peptidase M24" evidence="1">
    <location>
        <begin position="163"/>
        <end position="364"/>
    </location>
</feature>
<accession>A0A246DKN8</accession>
<dbReference type="InterPro" id="IPR000587">
    <property type="entry name" value="Creatinase_N"/>
</dbReference>
<dbReference type="InterPro" id="IPR050659">
    <property type="entry name" value="Peptidase_M24B"/>
</dbReference>